<feature type="compositionally biased region" description="Basic and acidic residues" evidence="1">
    <location>
        <begin position="1036"/>
        <end position="1046"/>
    </location>
</feature>
<keyword evidence="4" id="KW-1185">Reference proteome</keyword>
<organism evidence="3 4">
    <name type="scientific">Eptatretus burgeri</name>
    <name type="common">Inshore hagfish</name>
    <dbReference type="NCBI Taxonomy" id="7764"/>
    <lineage>
        <taxon>Eukaryota</taxon>
        <taxon>Metazoa</taxon>
        <taxon>Chordata</taxon>
        <taxon>Craniata</taxon>
        <taxon>Vertebrata</taxon>
        <taxon>Cyclostomata</taxon>
        <taxon>Myxini</taxon>
        <taxon>Myxiniformes</taxon>
        <taxon>Myxinidae</taxon>
        <taxon>Eptatretinae</taxon>
        <taxon>Eptatretus</taxon>
    </lineage>
</organism>
<dbReference type="PANTHER" id="PTHR24417:SF7">
    <property type="entry name" value="CHROMATIN MODIFICATION-RELATED PROTEIN EAF1"/>
    <property type="match status" value="1"/>
</dbReference>
<feature type="compositionally biased region" description="Acidic residues" evidence="1">
    <location>
        <begin position="1212"/>
        <end position="1226"/>
    </location>
</feature>
<feature type="region of interest" description="Disordered" evidence="1">
    <location>
        <begin position="1003"/>
        <end position="1046"/>
    </location>
</feature>
<feature type="compositionally biased region" description="Polar residues" evidence="1">
    <location>
        <begin position="828"/>
        <end position="838"/>
    </location>
</feature>
<reference evidence="3" key="2">
    <citation type="submission" date="2025-09" db="UniProtKB">
        <authorList>
            <consortium name="Ensembl"/>
        </authorList>
    </citation>
    <scope>IDENTIFICATION</scope>
</reference>
<dbReference type="Gene3D" id="1.10.510.10">
    <property type="entry name" value="Transferase(Phosphotransferase) domain 1"/>
    <property type="match status" value="1"/>
</dbReference>
<feature type="region of interest" description="Disordered" evidence="1">
    <location>
        <begin position="822"/>
        <end position="878"/>
    </location>
</feature>
<evidence type="ECO:0000313" key="4">
    <source>
        <dbReference type="Proteomes" id="UP000694388"/>
    </source>
</evidence>
<dbReference type="InterPro" id="IPR000719">
    <property type="entry name" value="Prot_kinase_dom"/>
</dbReference>
<feature type="region of interest" description="Disordered" evidence="1">
    <location>
        <begin position="515"/>
        <end position="542"/>
    </location>
</feature>
<feature type="region of interest" description="Disordered" evidence="1">
    <location>
        <begin position="1175"/>
        <end position="1243"/>
    </location>
</feature>
<dbReference type="PANTHER" id="PTHR24417">
    <property type="entry name" value="SERINE/THREONINE-PROTEIN KINASE LMTK1"/>
    <property type="match status" value="1"/>
</dbReference>
<sequence>FLTAYILNTSDLALRNCQLTSDLTVKIGDYGTATSKYKEDYYMTAEKLSVPLRWIAPELLDDVHGNIVKQLKFISAVYRSLGVTLWELLELGIQPYRHLSDREVLAYVIKEQQVRLPKPRLDLPHSDRWCVYEVLQFCWLSSDQRPLTEELHLLLTYLYNRRHRDSEDGFERQWNALKPTCTVENATVNSGEPSTYHLSESYSSDGLQDEVDDVLTVTETSQGLAFEYSWERPGYLGSGSKDILGARSSGIGGRFTTLECCSSGHSGLIPPTSKLPVLAAGSPSVCGDYFVRLEERACHENNRSMDLESSSGGSSSSSSSGGGADGGETSDVVNQKADDDCDSLLRNRFSILQSAGIEEMRTEFLSHHGRSLSPTSTLANEPLVGHDNEKNPYPDVFQESSDDEMDSESAHLLGDIRRYSLHELPSHERYRVGQGAHTMGVYAGRAAAAAFPAPGESCSFDAGSASRGMTYWNSLSMSTPREDHLGLTPRAPPPPLPTSDRFPRTVSVMRLSDLKIRPRNGSPDSPAEHSAPPFYQHGPRSFSQDQVAEALIHCSQDGGTDFGLLYPDRPLPTAAVFPNLSSFSYCDTTRPEQYGPDFSPFPTTVTGQNVGDEVDSHCYSTEDCGLLLCDGPQIFDGTPEFTGADYPQDSDKDFCHFVAAPCSSISNHGRDEVCLHRARCHLVRAGCCAPGYIIPHRCAYPLHSSHCCELPNNVLHNCECERHGVGLENPDTPSRYSHLTEGVHIQQVTDESNCHGFSEQMRKPEYDGFDDNYHSVDQDTESLTSCDGTQDILIKGSSTVSAWHSQSPISVVSESMNCLDPQDYLPGHSNSVIPSDSVNENKETGVKLQRETHDTERSSTSTERDEEASDKEEQAENVPHDIIPSFEIDQMKDEPCDVPQSTANDQELQAILPEVSGQPCDAVVDFDSPVSNLSPHQVGAADSGYDTENVESPAPSGQEPVKLRQQSGKAATTEMSDGALHELGINAGTLELECNKNKESECEKDKKQELSSLEPPNRDSAYFSDYDLDSENPSTEESKYLEGSEKEDFQLRPKSFTVTAIAMNLEGQTVEDKCWTHIKENKTSCLSSVDDACFDVVSIPHKPNDQAKYISLPRLQNNSATSIVENQTVLLDDPLQPQIYVSCTSLITGTSETLNKSTSVVLLPQGDFSVTPVVESDAPMQSSKEAFEDPQNVSRQTEKNHGEIDSPCPREDSEDEENSEDSDDDMMCYSVQGNSSESEGEEMGTTAIPIVVTGPTDGCILRSMLRDAPERLPGIVEQDSSCRKKMVSFFDDVTVYLFDEVQFSTDAASPPNGRGGRSLFSVKLFNWRLQSLRWSR</sequence>
<feature type="region of interest" description="Disordered" evidence="1">
    <location>
        <begin position="368"/>
        <end position="401"/>
    </location>
</feature>
<evidence type="ECO:0000256" key="1">
    <source>
        <dbReference type="SAM" id="MobiDB-lite"/>
    </source>
</evidence>
<evidence type="ECO:0000313" key="3">
    <source>
        <dbReference type="Ensembl" id="ENSEBUP00000005710.1"/>
    </source>
</evidence>
<dbReference type="Pfam" id="PF07714">
    <property type="entry name" value="PK_Tyr_Ser-Thr"/>
    <property type="match status" value="1"/>
</dbReference>
<feature type="compositionally biased region" description="Polar residues" evidence="1">
    <location>
        <begin position="964"/>
        <end position="974"/>
    </location>
</feature>
<dbReference type="InterPro" id="IPR001245">
    <property type="entry name" value="Ser-Thr/Tyr_kinase_cat_dom"/>
</dbReference>
<name>A0A8C4NGN8_EPTBU</name>
<feature type="compositionally biased region" description="Low complexity" evidence="1">
    <location>
        <begin position="309"/>
        <end position="319"/>
    </location>
</feature>
<evidence type="ECO:0000259" key="2">
    <source>
        <dbReference type="PROSITE" id="PS50011"/>
    </source>
</evidence>
<dbReference type="SMART" id="SM00219">
    <property type="entry name" value="TyrKc"/>
    <property type="match status" value="1"/>
</dbReference>
<protein>
    <recommendedName>
        <fullName evidence="2">Protein kinase domain-containing protein</fullName>
    </recommendedName>
</protein>
<feature type="compositionally biased region" description="Basic and acidic residues" evidence="1">
    <location>
        <begin position="1196"/>
        <end position="1211"/>
    </location>
</feature>
<dbReference type="PROSITE" id="PS50011">
    <property type="entry name" value="PROTEIN_KINASE_DOM"/>
    <property type="match status" value="1"/>
</dbReference>
<dbReference type="Ensembl" id="ENSEBUT00000006153.1">
    <property type="protein sequence ID" value="ENSEBUP00000005710.1"/>
    <property type="gene ID" value="ENSEBUG00000003853.1"/>
</dbReference>
<reference evidence="3" key="1">
    <citation type="submission" date="2025-08" db="UniProtKB">
        <authorList>
            <consortium name="Ensembl"/>
        </authorList>
    </citation>
    <scope>IDENTIFICATION</scope>
</reference>
<accession>A0A8C4NGN8</accession>
<feature type="compositionally biased region" description="Basic and acidic residues" evidence="1">
    <location>
        <begin position="839"/>
        <end position="857"/>
    </location>
</feature>
<dbReference type="GO" id="GO:0005524">
    <property type="term" value="F:ATP binding"/>
    <property type="evidence" value="ECO:0007669"/>
    <property type="project" value="InterPro"/>
</dbReference>
<proteinExistence type="predicted"/>
<dbReference type="InterPro" id="IPR020635">
    <property type="entry name" value="Tyr_kinase_cat_dom"/>
</dbReference>
<feature type="region of interest" description="Disordered" evidence="1">
    <location>
        <begin position="302"/>
        <end position="335"/>
    </location>
</feature>
<dbReference type="InterPro" id="IPR011009">
    <property type="entry name" value="Kinase-like_dom_sf"/>
</dbReference>
<dbReference type="GeneTree" id="ENSGT00940000154244"/>
<dbReference type="SUPFAM" id="SSF56112">
    <property type="entry name" value="Protein kinase-like (PK-like)"/>
    <property type="match status" value="1"/>
</dbReference>
<feature type="compositionally biased region" description="Acidic residues" evidence="1">
    <location>
        <begin position="864"/>
        <end position="875"/>
    </location>
</feature>
<feature type="domain" description="Protein kinase" evidence="2">
    <location>
        <begin position="1"/>
        <end position="155"/>
    </location>
</feature>
<feature type="region of interest" description="Disordered" evidence="1">
    <location>
        <begin position="933"/>
        <end position="974"/>
    </location>
</feature>
<dbReference type="Proteomes" id="UP000694388">
    <property type="component" value="Unplaced"/>
</dbReference>
<dbReference type="GO" id="GO:0004713">
    <property type="term" value="F:protein tyrosine kinase activity"/>
    <property type="evidence" value="ECO:0007669"/>
    <property type="project" value="InterPro"/>
</dbReference>